<feature type="coiled-coil region" evidence="2">
    <location>
        <begin position="285"/>
        <end position="354"/>
    </location>
</feature>
<dbReference type="InterPro" id="IPR039478">
    <property type="entry name" value="FAM184A/B_N"/>
</dbReference>
<dbReference type="OMA" id="MCKKVAQ"/>
<organism evidence="5 6">
    <name type="scientific">Scyliorhinus torazame</name>
    <name type="common">Cloudy catshark</name>
    <name type="synonym">Catulus torazame</name>
    <dbReference type="NCBI Taxonomy" id="75743"/>
    <lineage>
        <taxon>Eukaryota</taxon>
        <taxon>Metazoa</taxon>
        <taxon>Chordata</taxon>
        <taxon>Craniata</taxon>
        <taxon>Vertebrata</taxon>
        <taxon>Chondrichthyes</taxon>
        <taxon>Elasmobranchii</taxon>
        <taxon>Galeomorphii</taxon>
        <taxon>Galeoidea</taxon>
        <taxon>Carcharhiniformes</taxon>
        <taxon>Scyliorhinidae</taxon>
        <taxon>Scyliorhinus</taxon>
    </lineage>
</organism>
<feature type="compositionally biased region" description="Basic and acidic residues" evidence="3">
    <location>
        <begin position="613"/>
        <end position="623"/>
    </location>
</feature>
<reference evidence="5 6" key="1">
    <citation type="journal article" date="2018" name="Nat. Ecol. Evol.">
        <title>Shark genomes provide insights into elasmobranch evolution and the origin of vertebrates.</title>
        <authorList>
            <person name="Hara Y"/>
            <person name="Yamaguchi K"/>
            <person name="Onimaru K"/>
            <person name="Kadota M"/>
            <person name="Koyanagi M"/>
            <person name="Keeley SD"/>
            <person name="Tatsumi K"/>
            <person name="Tanaka K"/>
            <person name="Motone F"/>
            <person name="Kageyama Y"/>
            <person name="Nozu R"/>
            <person name="Adachi N"/>
            <person name="Nishimura O"/>
            <person name="Nakagawa R"/>
            <person name="Tanegashima C"/>
            <person name="Kiyatake I"/>
            <person name="Matsumoto R"/>
            <person name="Murakumo K"/>
            <person name="Nishida K"/>
            <person name="Terakita A"/>
            <person name="Kuratani S"/>
            <person name="Sato K"/>
            <person name="Hyodo S Kuraku.S."/>
        </authorList>
    </citation>
    <scope>NUCLEOTIDE SEQUENCE [LARGE SCALE GENOMIC DNA]</scope>
</reference>
<keyword evidence="6" id="KW-1185">Reference proteome</keyword>
<evidence type="ECO:0000313" key="6">
    <source>
        <dbReference type="Proteomes" id="UP000288216"/>
    </source>
</evidence>
<dbReference type="EMBL" id="BFAA01001777">
    <property type="protein sequence ID" value="GCB70196.1"/>
    <property type="molecule type" value="Genomic_DNA"/>
</dbReference>
<gene>
    <name evidence="5" type="ORF">scyTo_0005628</name>
</gene>
<dbReference type="PANTHER" id="PTHR18870:SF7">
    <property type="entry name" value="PROTEIN FAM184A"/>
    <property type="match status" value="1"/>
</dbReference>
<proteinExistence type="predicted"/>
<name>A0A401PAM5_SCYTO</name>
<feature type="coiled-coil region" evidence="2">
    <location>
        <begin position="718"/>
        <end position="756"/>
    </location>
</feature>
<feature type="coiled-coil region" evidence="2">
    <location>
        <begin position="47"/>
        <end position="170"/>
    </location>
</feature>
<dbReference type="OrthoDB" id="75801at2759"/>
<dbReference type="Proteomes" id="UP000288216">
    <property type="component" value="Unassembled WGS sequence"/>
</dbReference>
<evidence type="ECO:0000256" key="3">
    <source>
        <dbReference type="SAM" id="MobiDB-lite"/>
    </source>
</evidence>
<feature type="region of interest" description="Disordered" evidence="3">
    <location>
        <begin position="1"/>
        <end position="22"/>
    </location>
</feature>
<dbReference type="AlphaFoldDB" id="A0A401PAM5"/>
<feature type="coiled-coil region" evidence="2">
    <location>
        <begin position="390"/>
        <end position="424"/>
    </location>
</feature>
<dbReference type="PANTHER" id="PTHR18870">
    <property type="entry name" value="PROTEIN TAG-278-RELATED"/>
    <property type="match status" value="1"/>
</dbReference>
<feature type="region of interest" description="Disordered" evidence="3">
    <location>
        <begin position="600"/>
        <end position="623"/>
    </location>
</feature>
<dbReference type="Pfam" id="PF15665">
    <property type="entry name" value="FAM184"/>
    <property type="match status" value="1"/>
</dbReference>
<evidence type="ECO:0000313" key="5">
    <source>
        <dbReference type="EMBL" id="GCB70196.1"/>
    </source>
</evidence>
<accession>A0A401PAM5</accession>
<sequence length="1064" mass="124418">MATGVSRQPHHSGTAGKLGSTAGGAAEYNQELHLKMSKKIAQLTKVIYALNTKNDEHEAAIEALKEAHEDEIQQIFDETKEKILQYKGKINEEVELRKKIQSLEESLEQHEQMKQKALAEFEAYKQQVEDMQLSAGSHQMQGFAVMSRNIQEIKENFDDKLQQFIQLETQFGQNKQQTLEDLEAAHKLEIQNLLSSHHNLHETSSKQQEKLQQLLNDELISTNNKIKELALSKQKLVEEFEAKFSKAQAFHKYEIEGLKSQQTSENLLQWKQKESQLKTEFQIQETTLKKALDKLQMELQITQEDASQMRKKCEQFQGALNKAENIVQMLQHQLKEGQEKADGTLTKQKQLEDELLTCKDCIQQQSTELLLKSSLIGTLQATQLTHEATIRELESQHCRLKERLTHLEEERNILHNNNQTLDERQRQQLLTIEKSLNEEKEMQRQYYEEKITNLHHKLEEETIYLRNTFRDNVKELSQMHQATLESVQGTHEREKKKLQLEMDQHLEKDRLRIEEEKNQFKQQMENLREELTAKLNTANQEVCRLQELVKKSEQGLGSAEGHISSLKNAQERLQNDLDSCRAKLRETKHDKLCEKLERQHEEEKRSALGKLSHLKDQENSAEKESWQKKVEDLLNQISLLKQSLEMQLSQSQDSLQKLQCQFNRERQRLTQQIEGMEDEHKRRLASLEDAHRIAFRNMQESKDRECKQLEECLNQQHIKNLQAQKDAERINLEALQKEAKQQLQDLRTELQDEGKLILASLRSNLNYQHSIAMDQLRQNNQQEIATVRMELDRVVELHRQQKKELLSRVSDLQEEVRNREQHLKELDEENLSMHDNLSTLTKELEYKGNEVLKIRSEVNQKIRTYEQDMIKKQEKMINEMTAAHLQETQCMLADFTKAQELLKDKISSLEILLEEAEEKYNNRESRQEDLQLITELKEMISERDQLTKKLMDDKKFYQLELVNRETNFNKVFNASPNVGVINPLAKQKKKNDKIANRFVSAPNLSALESAAGGNGQHQQHNRLEPIPNSPVHDIGFNSNKPLPQPVAPKEAKRFLSRKDGYLEV</sequence>
<evidence type="ECO:0000256" key="2">
    <source>
        <dbReference type="SAM" id="Coils"/>
    </source>
</evidence>
<feature type="coiled-coil region" evidence="2">
    <location>
        <begin position="488"/>
        <end position="590"/>
    </location>
</feature>
<feature type="domain" description="Protein FAM184A/B N-terminal" evidence="4">
    <location>
        <begin position="46"/>
        <end position="256"/>
    </location>
</feature>
<protein>
    <recommendedName>
        <fullName evidence="4">Protein FAM184A/B N-terminal domain-containing protein</fullName>
    </recommendedName>
</protein>
<evidence type="ECO:0000259" key="4">
    <source>
        <dbReference type="Pfam" id="PF15665"/>
    </source>
</evidence>
<feature type="region of interest" description="Disordered" evidence="3">
    <location>
        <begin position="1008"/>
        <end position="1064"/>
    </location>
</feature>
<feature type="coiled-coil region" evidence="2">
    <location>
        <begin position="899"/>
        <end position="933"/>
    </location>
</feature>
<evidence type="ECO:0000256" key="1">
    <source>
        <dbReference type="ARBA" id="ARBA00023054"/>
    </source>
</evidence>
<keyword evidence="1 2" id="KW-0175">Coiled coil</keyword>
<feature type="coiled-coil region" evidence="2">
    <location>
        <begin position="623"/>
        <end position="668"/>
    </location>
</feature>
<comment type="caution">
    <text evidence="5">The sequence shown here is derived from an EMBL/GenBank/DDBJ whole genome shotgun (WGS) entry which is preliminary data.</text>
</comment>
<feature type="compositionally biased region" description="Basic and acidic residues" evidence="3">
    <location>
        <begin position="1049"/>
        <end position="1064"/>
    </location>
</feature>
<dbReference type="STRING" id="75743.A0A401PAM5"/>
<feature type="coiled-coil region" evidence="2">
    <location>
        <begin position="795"/>
        <end position="875"/>
    </location>
</feature>